<protein>
    <recommendedName>
        <fullName evidence="3">Beta-lactamase-related domain-containing protein</fullName>
    </recommendedName>
</protein>
<evidence type="ECO:0000259" key="3">
    <source>
        <dbReference type="Pfam" id="PF00144"/>
    </source>
</evidence>
<dbReference type="Gene3D" id="3.40.710.10">
    <property type="entry name" value="DD-peptidase/beta-lactamase superfamily"/>
    <property type="match status" value="1"/>
</dbReference>
<evidence type="ECO:0000313" key="5">
    <source>
        <dbReference type="Proteomes" id="UP001498476"/>
    </source>
</evidence>
<dbReference type="InterPro" id="IPR050491">
    <property type="entry name" value="AmpC-like"/>
</dbReference>
<name>A0ABR1H0D3_9HYPO</name>
<dbReference type="EMBL" id="JAZAVJ010000111">
    <property type="protein sequence ID" value="KAK7414091.1"/>
    <property type="molecule type" value="Genomic_DNA"/>
</dbReference>
<comment type="similarity">
    <text evidence="1">Belongs to the peptidase S12 family.</text>
</comment>
<accession>A0ABR1H0D3</accession>
<sequence length="540" mass="59866">MKDLVEALDLATPLFDQIASISGVPGVSLGVFHQGDVVFRYNYGFRDLEAQLPTTSTTIYPLASLTKAFTSMVYGSLVADGLVDWHSPIRDILPEFRSTADEVGRLASAVDILSHRTGVPGGETLYFHGQPLLNDSDHPNQFRGQMLYNNLGYALVAMAMSRKTGQSYEELLESRLLQPLGLTRTGLSFDPRTTEDMAKCYLVTEEKEAVENPRPLFLANSVMVAVGGLRSSVDDLLKFYRTLLRDASQLATTADGTHQSSLKELRTILSGFAPLGGQRTGLLESSYGLGWIRSQLPSELGSMGLNSWLLGKMPVVGRGAPSRLALYHQGNLPGATTAVYLFPETQSGIVVLENAYGLSDVPDWIAQIIIHILFDMPTTTDYAKLAEQAVSNFQQHRRKTASDLSRLPRTDSEPASPHRLLGDYENAAECFFLRISQRENDLKLSFQGFPEEEFDLVHLYDDVYSWYPSSRELAQRGRTKPRQVFLNDDDTPAIERTWQLGNIAMLGWRPLTSLRRSSGSFAEYSMPVSIEFNTASNSVP</sequence>
<dbReference type="Pfam" id="PF00144">
    <property type="entry name" value="Beta-lactamase"/>
    <property type="match status" value="1"/>
</dbReference>
<comment type="caution">
    <text evidence="4">The sequence shown here is derived from an EMBL/GenBank/DDBJ whole genome shotgun (WGS) entry which is preliminary data.</text>
</comment>
<proteinExistence type="inferred from homology"/>
<evidence type="ECO:0000256" key="1">
    <source>
        <dbReference type="ARBA" id="ARBA00038215"/>
    </source>
</evidence>
<gene>
    <name evidence="4" type="ORF">QQX98_007034</name>
</gene>
<organism evidence="4 5">
    <name type="scientific">Neonectria punicea</name>
    <dbReference type="NCBI Taxonomy" id="979145"/>
    <lineage>
        <taxon>Eukaryota</taxon>
        <taxon>Fungi</taxon>
        <taxon>Dikarya</taxon>
        <taxon>Ascomycota</taxon>
        <taxon>Pezizomycotina</taxon>
        <taxon>Sordariomycetes</taxon>
        <taxon>Hypocreomycetidae</taxon>
        <taxon>Hypocreales</taxon>
        <taxon>Nectriaceae</taxon>
        <taxon>Neonectria</taxon>
    </lineage>
</organism>
<evidence type="ECO:0000256" key="2">
    <source>
        <dbReference type="SAM" id="MobiDB-lite"/>
    </source>
</evidence>
<dbReference type="PANTHER" id="PTHR46825:SF9">
    <property type="entry name" value="BETA-LACTAMASE-RELATED DOMAIN-CONTAINING PROTEIN"/>
    <property type="match status" value="1"/>
</dbReference>
<feature type="domain" description="Beta-lactamase-related" evidence="3">
    <location>
        <begin position="21"/>
        <end position="358"/>
    </location>
</feature>
<dbReference type="SUPFAM" id="SSF56601">
    <property type="entry name" value="beta-lactamase/transpeptidase-like"/>
    <property type="match status" value="1"/>
</dbReference>
<keyword evidence="5" id="KW-1185">Reference proteome</keyword>
<evidence type="ECO:0000313" key="4">
    <source>
        <dbReference type="EMBL" id="KAK7414091.1"/>
    </source>
</evidence>
<reference evidence="4 5" key="1">
    <citation type="journal article" date="2025" name="Microbiol. Resour. Announc.">
        <title>Draft genome sequences for Neonectria magnoliae and Neonectria punicea, canker pathogens of Liriodendron tulipifera and Acer saccharum in West Virginia.</title>
        <authorList>
            <person name="Petronek H.M."/>
            <person name="Kasson M.T."/>
            <person name="Metheny A.M."/>
            <person name="Stauder C.M."/>
            <person name="Lovett B."/>
            <person name="Lynch S.C."/>
            <person name="Garnas J.R."/>
            <person name="Kasson L.R."/>
            <person name="Stajich J.E."/>
        </authorList>
    </citation>
    <scope>NUCLEOTIDE SEQUENCE [LARGE SCALE GENOMIC DNA]</scope>
    <source>
        <strain evidence="4 5">NRRL 64653</strain>
    </source>
</reference>
<dbReference type="PANTHER" id="PTHR46825">
    <property type="entry name" value="D-ALANYL-D-ALANINE-CARBOXYPEPTIDASE/ENDOPEPTIDASE AMPH"/>
    <property type="match status" value="1"/>
</dbReference>
<dbReference type="InterPro" id="IPR012338">
    <property type="entry name" value="Beta-lactam/transpept-like"/>
</dbReference>
<dbReference type="Proteomes" id="UP001498476">
    <property type="component" value="Unassembled WGS sequence"/>
</dbReference>
<dbReference type="InterPro" id="IPR001466">
    <property type="entry name" value="Beta-lactam-related"/>
</dbReference>
<feature type="region of interest" description="Disordered" evidence="2">
    <location>
        <begin position="399"/>
        <end position="419"/>
    </location>
</feature>